<reference evidence="1 2" key="1">
    <citation type="submission" date="2024-02" db="EMBL/GenBank/DDBJ databases">
        <title>A draft genome for the cacao thread blight pathogen Marasmius crinis-equi.</title>
        <authorList>
            <person name="Cohen S.P."/>
            <person name="Baruah I.K."/>
            <person name="Amoako-Attah I."/>
            <person name="Bukari Y."/>
            <person name="Meinhardt L.W."/>
            <person name="Bailey B.A."/>
        </authorList>
    </citation>
    <scope>NUCLEOTIDE SEQUENCE [LARGE SCALE GENOMIC DNA]</scope>
    <source>
        <strain evidence="1 2">GH-76</strain>
    </source>
</reference>
<evidence type="ECO:0000313" key="1">
    <source>
        <dbReference type="EMBL" id="KAL0569456.1"/>
    </source>
</evidence>
<sequence length="172" mass="19716">MPEHLHETCTQHNCLREFVGLIPVDNPLVKANGMTWFRSRDKGDAAMLRFLFAIAPEALESIKCPSHGGRYHPATVLEDGQTLKLKMVYRSRCDCNEVLFELPLPYSECVKAALNWWKQRPYNNLQPSNKRWRSQDALSSYNHRKLMRGSNVARMQVGPPRLPAALRVGLDK</sequence>
<evidence type="ECO:0008006" key="3">
    <source>
        <dbReference type="Google" id="ProtNLM"/>
    </source>
</evidence>
<name>A0ABR3F2L8_9AGAR</name>
<protein>
    <recommendedName>
        <fullName evidence="3">Transposase</fullName>
    </recommendedName>
</protein>
<dbReference type="Proteomes" id="UP001465976">
    <property type="component" value="Unassembled WGS sequence"/>
</dbReference>
<comment type="caution">
    <text evidence="1">The sequence shown here is derived from an EMBL/GenBank/DDBJ whole genome shotgun (WGS) entry which is preliminary data.</text>
</comment>
<keyword evidence="2" id="KW-1185">Reference proteome</keyword>
<dbReference type="EMBL" id="JBAHYK010001115">
    <property type="protein sequence ID" value="KAL0569456.1"/>
    <property type="molecule type" value="Genomic_DNA"/>
</dbReference>
<organism evidence="1 2">
    <name type="scientific">Marasmius crinis-equi</name>
    <dbReference type="NCBI Taxonomy" id="585013"/>
    <lineage>
        <taxon>Eukaryota</taxon>
        <taxon>Fungi</taxon>
        <taxon>Dikarya</taxon>
        <taxon>Basidiomycota</taxon>
        <taxon>Agaricomycotina</taxon>
        <taxon>Agaricomycetes</taxon>
        <taxon>Agaricomycetidae</taxon>
        <taxon>Agaricales</taxon>
        <taxon>Marasmiineae</taxon>
        <taxon>Marasmiaceae</taxon>
        <taxon>Marasmius</taxon>
    </lineage>
</organism>
<proteinExistence type="predicted"/>
<gene>
    <name evidence="1" type="ORF">V5O48_012515</name>
</gene>
<evidence type="ECO:0000313" key="2">
    <source>
        <dbReference type="Proteomes" id="UP001465976"/>
    </source>
</evidence>
<accession>A0ABR3F2L8</accession>